<dbReference type="PANTHER" id="PTHR23355:SF9">
    <property type="entry name" value="DIS3-LIKE EXONUCLEASE 2"/>
    <property type="match status" value="1"/>
</dbReference>
<dbReference type="GO" id="GO:0000932">
    <property type="term" value="C:P-body"/>
    <property type="evidence" value="ECO:0007669"/>
    <property type="project" value="TreeGrafter"/>
</dbReference>
<evidence type="ECO:0000313" key="3">
    <source>
        <dbReference type="Proteomes" id="UP001176961"/>
    </source>
</evidence>
<reference evidence="2" key="1">
    <citation type="submission" date="2023-07" db="EMBL/GenBank/DDBJ databases">
        <authorList>
            <consortium name="CYATHOMIX"/>
        </authorList>
    </citation>
    <scope>NUCLEOTIDE SEQUENCE</scope>
    <source>
        <strain evidence="2">N/A</strain>
    </source>
</reference>
<dbReference type="GO" id="GO:0003723">
    <property type="term" value="F:RNA binding"/>
    <property type="evidence" value="ECO:0007669"/>
    <property type="project" value="InterPro"/>
</dbReference>
<dbReference type="InterPro" id="IPR050180">
    <property type="entry name" value="RNR_Ribonuclease"/>
</dbReference>
<dbReference type="GO" id="GO:0010587">
    <property type="term" value="P:miRNA catabolic process"/>
    <property type="evidence" value="ECO:0007669"/>
    <property type="project" value="TreeGrafter"/>
</dbReference>
<dbReference type="AlphaFoldDB" id="A0AA36DPX3"/>
<sequence length="192" mass="21585">MDLCKAAKDGEELGKRRDLRDEIIFTIDPKTARLDDALSVVPCDDVNGVDCLAGRFFPDIYESMELARYCTGSVKSQTYHHFALNVPFYTQFTSPIRLYPDRIVHRSLDAALGYCEPSERSVEDQKIAEHCNDKKLIAKKVSEFSAELFFGVLIHRVGPTEAKGVVVNVLDAAFDVLLFKYGVIGVRYNTVL</sequence>
<dbReference type="Proteomes" id="UP001176961">
    <property type="component" value="Unassembled WGS sequence"/>
</dbReference>
<protein>
    <recommendedName>
        <fullName evidence="1">RNB domain-containing protein</fullName>
    </recommendedName>
</protein>
<dbReference type="Gene3D" id="2.40.50.140">
    <property type="entry name" value="Nucleic acid-binding proteins"/>
    <property type="match status" value="1"/>
</dbReference>
<dbReference type="InterPro" id="IPR012340">
    <property type="entry name" value="NA-bd_OB-fold"/>
</dbReference>
<evidence type="ECO:0000259" key="1">
    <source>
        <dbReference type="Pfam" id="PF00773"/>
    </source>
</evidence>
<dbReference type="InterPro" id="IPR001900">
    <property type="entry name" value="RNase_II/R"/>
</dbReference>
<feature type="domain" description="RNB" evidence="1">
    <location>
        <begin position="61"/>
        <end position="112"/>
    </location>
</feature>
<dbReference type="PANTHER" id="PTHR23355">
    <property type="entry name" value="RIBONUCLEASE"/>
    <property type="match status" value="1"/>
</dbReference>
<name>A0AA36DPX3_CYLNA</name>
<dbReference type="GO" id="GO:0006402">
    <property type="term" value="P:mRNA catabolic process"/>
    <property type="evidence" value="ECO:0007669"/>
    <property type="project" value="TreeGrafter"/>
</dbReference>
<comment type="caution">
    <text evidence="2">The sequence shown here is derived from an EMBL/GenBank/DDBJ whole genome shotgun (WGS) entry which is preliminary data.</text>
</comment>
<organism evidence="2 3">
    <name type="scientific">Cylicocyclus nassatus</name>
    <name type="common">Nematode worm</name>
    <dbReference type="NCBI Taxonomy" id="53992"/>
    <lineage>
        <taxon>Eukaryota</taxon>
        <taxon>Metazoa</taxon>
        <taxon>Ecdysozoa</taxon>
        <taxon>Nematoda</taxon>
        <taxon>Chromadorea</taxon>
        <taxon>Rhabditida</taxon>
        <taxon>Rhabditina</taxon>
        <taxon>Rhabditomorpha</taxon>
        <taxon>Strongyloidea</taxon>
        <taxon>Strongylidae</taxon>
        <taxon>Cylicocyclus</taxon>
    </lineage>
</organism>
<evidence type="ECO:0000313" key="2">
    <source>
        <dbReference type="EMBL" id="CAJ0590594.1"/>
    </source>
</evidence>
<dbReference type="Pfam" id="PF00773">
    <property type="entry name" value="RNB"/>
    <property type="match status" value="1"/>
</dbReference>
<accession>A0AA36DPX3</accession>
<dbReference type="EMBL" id="CATQJL010000001">
    <property type="protein sequence ID" value="CAJ0590594.1"/>
    <property type="molecule type" value="Genomic_DNA"/>
</dbReference>
<dbReference type="GO" id="GO:0000175">
    <property type="term" value="F:3'-5'-RNA exonuclease activity"/>
    <property type="evidence" value="ECO:0007669"/>
    <property type="project" value="TreeGrafter"/>
</dbReference>
<proteinExistence type="predicted"/>
<gene>
    <name evidence="2" type="ORF">CYNAS_LOCUS2577</name>
</gene>
<dbReference type="SUPFAM" id="SSF50249">
    <property type="entry name" value="Nucleic acid-binding proteins"/>
    <property type="match status" value="2"/>
</dbReference>
<keyword evidence="3" id="KW-1185">Reference proteome</keyword>